<dbReference type="Gene3D" id="2.120.10.30">
    <property type="entry name" value="TolB, C-terminal domain"/>
    <property type="match status" value="1"/>
</dbReference>
<evidence type="ECO:0000313" key="3">
    <source>
        <dbReference type="EMBL" id="BDZ45232.1"/>
    </source>
</evidence>
<evidence type="ECO:0000256" key="1">
    <source>
        <dbReference type="ARBA" id="ARBA00008853"/>
    </source>
</evidence>
<reference evidence="4" key="1">
    <citation type="journal article" date="2019" name="Int. J. Syst. Evol. Microbiol.">
        <title>The Global Catalogue of Microorganisms (GCM) 10K type strain sequencing project: providing services to taxonomists for standard genome sequencing and annotation.</title>
        <authorList>
            <consortium name="The Broad Institute Genomics Platform"/>
            <consortium name="The Broad Institute Genome Sequencing Center for Infectious Disease"/>
            <person name="Wu L."/>
            <person name="Ma J."/>
        </authorList>
    </citation>
    <scope>NUCLEOTIDE SEQUENCE [LARGE SCALE GENOMIC DNA]</scope>
    <source>
        <strain evidence="4">NBRC 108725</strain>
    </source>
</reference>
<dbReference type="SUPFAM" id="SSF63829">
    <property type="entry name" value="Calcium-dependent phosphotriesterase"/>
    <property type="match status" value="1"/>
</dbReference>
<dbReference type="EMBL" id="AP027731">
    <property type="protein sequence ID" value="BDZ45232.1"/>
    <property type="molecule type" value="Genomic_DNA"/>
</dbReference>
<dbReference type="InterPro" id="IPR005511">
    <property type="entry name" value="SMP-30"/>
</dbReference>
<evidence type="ECO:0000259" key="2">
    <source>
        <dbReference type="Pfam" id="PF08450"/>
    </source>
</evidence>
<dbReference type="InterPro" id="IPR013658">
    <property type="entry name" value="SGL"/>
</dbReference>
<dbReference type="PRINTS" id="PR01790">
    <property type="entry name" value="SMP30FAMILY"/>
</dbReference>
<dbReference type="Proteomes" id="UP001321498">
    <property type="component" value="Chromosome"/>
</dbReference>
<protein>
    <submittedName>
        <fullName evidence="3">Gluconolactonase</fullName>
    </submittedName>
</protein>
<dbReference type="PANTHER" id="PTHR10907">
    <property type="entry name" value="REGUCALCIN"/>
    <property type="match status" value="1"/>
</dbReference>
<keyword evidence="4" id="KW-1185">Reference proteome</keyword>
<organism evidence="3 4">
    <name type="scientific">Naasia aerilata</name>
    <dbReference type="NCBI Taxonomy" id="1162966"/>
    <lineage>
        <taxon>Bacteria</taxon>
        <taxon>Bacillati</taxon>
        <taxon>Actinomycetota</taxon>
        <taxon>Actinomycetes</taxon>
        <taxon>Micrococcales</taxon>
        <taxon>Microbacteriaceae</taxon>
        <taxon>Naasia</taxon>
    </lineage>
</organism>
<dbReference type="InterPro" id="IPR011042">
    <property type="entry name" value="6-blade_b-propeller_TolB-like"/>
</dbReference>
<comment type="similarity">
    <text evidence="1">Belongs to the SMP-30/CGR1 family.</text>
</comment>
<dbReference type="Pfam" id="PF08450">
    <property type="entry name" value="SGL"/>
    <property type="match status" value="1"/>
</dbReference>
<name>A0ABN6XJX3_9MICO</name>
<proteinExistence type="inferred from homology"/>
<sequence>MNPERVRAGAGRTAMRSLGESRALLGESPLWSEDRQTLYWLDLRRPTLHSWTEDRGEASVPLELQGPLGPLVPTRDPGVAVTTDVTGLHAVDLATGATRRLGDPFAETPGVHVNDGKTDRTGRLWLGTADDDESEPIGSLYRVSVEDGRISVHEVDSGFAVSNGPSASPDGRTLYFDDSDGERILSYPLGEDGRLGDSAVFATFDGESPDGCTVDAEGALWAAFWGGGRVARFAPDGTQLAEYAVPALHVSSVTFGGPGLRTLFVTTARKGLTDEQLAEYPGSGGTYAFEPGVAGLPETPGPPTSPDLPGTFRPRWCAAPYLSGRNVLVRVRGARRRRAARAPAR</sequence>
<evidence type="ECO:0000313" key="4">
    <source>
        <dbReference type="Proteomes" id="UP001321498"/>
    </source>
</evidence>
<dbReference type="PANTHER" id="PTHR10907:SF47">
    <property type="entry name" value="REGUCALCIN"/>
    <property type="match status" value="1"/>
</dbReference>
<feature type="domain" description="SMP-30/Gluconolactonase/LRE-like region" evidence="2">
    <location>
        <begin position="25"/>
        <end position="269"/>
    </location>
</feature>
<gene>
    <name evidence="3" type="primary">xylC</name>
    <name evidence="3" type="ORF">GCM10025866_11410</name>
</gene>
<accession>A0ABN6XJX3</accession>